<evidence type="ECO:0000313" key="1">
    <source>
        <dbReference type="EMBL" id="MBW7462295.1"/>
    </source>
</evidence>
<dbReference type="EMBL" id="JAHZIK010003778">
    <property type="protein sequence ID" value="MBW7462295.1"/>
    <property type="molecule type" value="Genomic_DNA"/>
</dbReference>
<keyword evidence="1" id="KW-0378">Hydrolase</keyword>
<sequence length="109" mass="12221">GYAMKPGDKVEAYHWLRQNPHRLQLGRISFRFLSESGDDAQAEDITNIRQTMNLWSGMLTSEFAVQDVPVHVMTACHPAIDAIGVRVVSPLIGQGRLQVFIRFPAPDMT</sequence>
<protein>
    <submittedName>
        <fullName evidence="1">Glycoside hydrolase family 65</fullName>
    </submittedName>
</protein>
<gene>
    <name evidence="1" type="ORF">K0U00_50410</name>
</gene>
<name>A0ABS7CMW3_9BACL</name>
<comment type="caution">
    <text evidence="1">The sequence shown here is derived from an EMBL/GenBank/DDBJ whole genome shotgun (WGS) entry which is preliminary data.</text>
</comment>
<accession>A0ABS7CMW3</accession>
<evidence type="ECO:0000313" key="2">
    <source>
        <dbReference type="Proteomes" id="UP001519887"/>
    </source>
</evidence>
<feature type="non-terminal residue" evidence="1">
    <location>
        <position position="109"/>
    </location>
</feature>
<proteinExistence type="predicted"/>
<reference evidence="1 2" key="1">
    <citation type="submission" date="2021-07" db="EMBL/GenBank/DDBJ databases">
        <title>Paenibacillus radiodurans sp. nov., isolated from the southeastern edge of Tengger Desert.</title>
        <authorList>
            <person name="Zhang G."/>
        </authorList>
    </citation>
    <scope>NUCLEOTIDE SEQUENCE [LARGE SCALE GENOMIC DNA]</scope>
    <source>
        <strain evidence="1 2">CCM 7311</strain>
    </source>
</reference>
<feature type="non-terminal residue" evidence="1">
    <location>
        <position position="1"/>
    </location>
</feature>
<organism evidence="1 2">
    <name type="scientific">Paenibacillus sepulcri</name>
    <dbReference type="NCBI Taxonomy" id="359917"/>
    <lineage>
        <taxon>Bacteria</taxon>
        <taxon>Bacillati</taxon>
        <taxon>Bacillota</taxon>
        <taxon>Bacilli</taxon>
        <taxon>Bacillales</taxon>
        <taxon>Paenibacillaceae</taxon>
        <taxon>Paenibacillus</taxon>
    </lineage>
</organism>
<dbReference type="GO" id="GO:0016787">
    <property type="term" value="F:hydrolase activity"/>
    <property type="evidence" value="ECO:0007669"/>
    <property type="project" value="UniProtKB-KW"/>
</dbReference>
<keyword evidence="2" id="KW-1185">Reference proteome</keyword>
<dbReference type="Proteomes" id="UP001519887">
    <property type="component" value="Unassembled WGS sequence"/>
</dbReference>